<evidence type="ECO:0000313" key="4">
    <source>
        <dbReference type="Proteomes" id="UP000276776"/>
    </source>
</evidence>
<reference evidence="5" key="1">
    <citation type="submission" date="2017-02" db="UniProtKB">
        <authorList>
            <consortium name="WormBaseParasite"/>
        </authorList>
    </citation>
    <scope>IDENTIFICATION</scope>
</reference>
<dbReference type="AlphaFoldDB" id="A0A0N5CR53"/>
<dbReference type="OrthoDB" id="5829128at2759"/>
<reference evidence="3 4" key="2">
    <citation type="submission" date="2018-11" db="EMBL/GenBank/DDBJ databases">
        <authorList>
            <consortium name="Pathogen Informatics"/>
        </authorList>
    </citation>
    <scope>NUCLEOTIDE SEQUENCE [LARGE SCALE GENOMIC DNA]</scope>
</reference>
<dbReference type="OMA" id="NPKEAWN"/>
<dbReference type="STRING" id="103827.A0A0N5CR53"/>
<feature type="region of interest" description="Disordered" evidence="1">
    <location>
        <begin position="676"/>
        <end position="734"/>
    </location>
</feature>
<dbReference type="Pfam" id="PF23674">
    <property type="entry name" value="RYYR-CCHC"/>
    <property type="match status" value="1"/>
</dbReference>
<sequence>MIPQVIEKVFMQAVNGEITDEEAADQIADSFHSDISSNNSTACVTAEQNGVNDSKMYDIITCFQLTKKLYTTTFYENVSSFQQPSQQQPKILGSITLGDLDPAQIAQFQQAFAEASKGLASSVVFNVPMQKINAEEEFTDEDKNRCALLEELITGRRPLVMRPYVFLLNRRFKWTDIAVPVTATDRFRIYRLNQARNSRCYYRCSGCETMAKGSGDPIAQIKLAEGHLAGDVHPVHNSKCEWFTFSTIVNRQFDREARLEVYNGIMTPKQAWNRGRLRALRAVSLAPEGLVNADEYPSWDTMYRIIMKLWRNAKRAHEAGLEVADRVGIRDWWRKIPPPVAKRKIKKLQNYDDIHALYQVDVLEESISMANSDENESVDLLDVVSESEIYSAADQEPSIQRKKFALQSFSRNSAPEPPERISLFSNASDSGKQISQDSHSSVTASNDINNKIIDLFENDSEENGDLQYYVLQEYDDDDYDNEDDENDNDDDEEEEEDDDDNNDDDDDDYDDDDYDDDDENNGSEDREASDESDNDRDINVDSIDQFNVDIDNEVMREYNDILAEVDRLEQKAIAATEGRRKFRRTNGHVITKPQSSQSHGLNPSVENTPLEDHTFNLSEQTGSTFCANRKLFAAIESLTRTLTVDHSRQFHQEMLKTAVELSNHYAILQRRHYTAATASQRTNANPERSSKRIQNLKSHECDVQEKYDDSVIRRRKASVTSPQARSSRKKPKFT</sequence>
<feature type="region of interest" description="Disordered" evidence="1">
    <location>
        <begin position="475"/>
        <end position="541"/>
    </location>
</feature>
<dbReference type="InterPro" id="IPR057001">
    <property type="entry name" value="RYYR-CCHC"/>
</dbReference>
<dbReference type="Proteomes" id="UP000276776">
    <property type="component" value="Unassembled WGS sequence"/>
</dbReference>
<dbReference type="WBParaSite" id="TCLT_0000270301-mRNA-1">
    <property type="protein sequence ID" value="TCLT_0000270301-mRNA-1"/>
    <property type="gene ID" value="TCLT_0000270301"/>
</dbReference>
<accession>A0A0N5CR53</accession>
<name>A0A0N5CR53_THECL</name>
<dbReference type="EMBL" id="UYYF01000645">
    <property type="protein sequence ID" value="VDM98806.1"/>
    <property type="molecule type" value="Genomic_DNA"/>
</dbReference>
<feature type="domain" description="RYYR-CCHC" evidence="2">
    <location>
        <begin position="166"/>
        <end position="240"/>
    </location>
</feature>
<gene>
    <name evidence="3" type="ORF">TCLT_LOCUS2704</name>
</gene>
<evidence type="ECO:0000259" key="2">
    <source>
        <dbReference type="Pfam" id="PF23674"/>
    </source>
</evidence>
<evidence type="ECO:0000256" key="1">
    <source>
        <dbReference type="SAM" id="MobiDB-lite"/>
    </source>
</evidence>
<feature type="compositionally biased region" description="Polar residues" evidence="1">
    <location>
        <begin position="423"/>
        <end position="443"/>
    </location>
</feature>
<evidence type="ECO:0000313" key="5">
    <source>
        <dbReference type="WBParaSite" id="TCLT_0000270301-mRNA-1"/>
    </source>
</evidence>
<organism evidence="5">
    <name type="scientific">Thelazia callipaeda</name>
    <name type="common">Oriental eyeworm</name>
    <name type="synonym">Parasitic nematode</name>
    <dbReference type="NCBI Taxonomy" id="103827"/>
    <lineage>
        <taxon>Eukaryota</taxon>
        <taxon>Metazoa</taxon>
        <taxon>Ecdysozoa</taxon>
        <taxon>Nematoda</taxon>
        <taxon>Chromadorea</taxon>
        <taxon>Rhabditida</taxon>
        <taxon>Spirurina</taxon>
        <taxon>Spiruromorpha</taxon>
        <taxon>Thelazioidea</taxon>
        <taxon>Thelaziidae</taxon>
        <taxon>Thelazia</taxon>
    </lineage>
</organism>
<evidence type="ECO:0000313" key="3">
    <source>
        <dbReference type="EMBL" id="VDM98806.1"/>
    </source>
</evidence>
<feature type="compositionally biased region" description="Polar residues" evidence="1">
    <location>
        <begin position="676"/>
        <end position="696"/>
    </location>
</feature>
<feature type="region of interest" description="Disordered" evidence="1">
    <location>
        <begin position="410"/>
        <end position="443"/>
    </location>
</feature>
<proteinExistence type="predicted"/>
<feature type="compositionally biased region" description="Basic and acidic residues" evidence="1">
    <location>
        <begin position="697"/>
        <end position="712"/>
    </location>
</feature>
<keyword evidence="4" id="KW-1185">Reference proteome</keyword>
<feature type="compositionally biased region" description="Acidic residues" evidence="1">
    <location>
        <begin position="475"/>
        <end position="534"/>
    </location>
</feature>
<protein>
    <submittedName>
        <fullName evidence="5">YqaJ domain-containing protein</fullName>
    </submittedName>
</protein>